<reference evidence="2 3" key="1">
    <citation type="journal article" date="2013" name="PLoS Genet.">
        <title>Comparative genome structure, secondary metabolite, and effector coding capacity across Cochliobolus pathogens.</title>
        <authorList>
            <person name="Condon B.J."/>
            <person name="Leng Y."/>
            <person name="Wu D."/>
            <person name="Bushley K.E."/>
            <person name="Ohm R.A."/>
            <person name="Otillar R."/>
            <person name="Martin J."/>
            <person name="Schackwitz W."/>
            <person name="Grimwood J."/>
            <person name="MohdZainudin N."/>
            <person name="Xue C."/>
            <person name="Wang R."/>
            <person name="Manning V.A."/>
            <person name="Dhillon B."/>
            <person name="Tu Z.J."/>
            <person name="Steffenson B.J."/>
            <person name="Salamov A."/>
            <person name="Sun H."/>
            <person name="Lowry S."/>
            <person name="LaButti K."/>
            <person name="Han J."/>
            <person name="Copeland A."/>
            <person name="Lindquist E."/>
            <person name="Barry K."/>
            <person name="Schmutz J."/>
            <person name="Baker S.E."/>
            <person name="Ciuffetti L.M."/>
            <person name="Grigoriev I.V."/>
            <person name="Zhong S."/>
            <person name="Turgeon B.G."/>
        </authorList>
    </citation>
    <scope>NUCLEOTIDE SEQUENCE [LARGE SCALE GENOMIC DNA]</scope>
    <source>
        <strain evidence="2 3">26-R-13</strain>
    </source>
</reference>
<accession>W6YMG5</accession>
<dbReference type="RefSeq" id="XP_007707017.1">
    <property type="nucleotide sequence ID" value="XM_007708827.1"/>
</dbReference>
<dbReference type="AlphaFoldDB" id="W6YMG5"/>
<feature type="compositionally biased region" description="Basic and acidic residues" evidence="1">
    <location>
        <begin position="568"/>
        <end position="587"/>
    </location>
</feature>
<gene>
    <name evidence="2" type="ORF">COCCADRAFT_22000</name>
</gene>
<dbReference type="KEGG" id="bze:COCCADRAFT_22000"/>
<evidence type="ECO:0000256" key="1">
    <source>
        <dbReference type="SAM" id="MobiDB-lite"/>
    </source>
</evidence>
<dbReference type="Proteomes" id="UP000053841">
    <property type="component" value="Unassembled WGS sequence"/>
</dbReference>
<feature type="compositionally biased region" description="Acidic residues" evidence="1">
    <location>
        <begin position="594"/>
        <end position="642"/>
    </location>
</feature>
<dbReference type="CDD" id="cd14273">
    <property type="entry name" value="UBA_TAP-C_like"/>
    <property type="match status" value="1"/>
</dbReference>
<name>W6YMG5_COCC2</name>
<dbReference type="GeneID" id="19145108"/>
<organism evidence="2 3">
    <name type="scientific">Cochliobolus carbonum (strain 26-R-13)</name>
    <name type="common">Maize leaf spot fungus</name>
    <name type="synonym">Bipolaris zeicola</name>
    <dbReference type="NCBI Taxonomy" id="930089"/>
    <lineage>
        <taxon>Eukaryota</taxon>
        <taxon>Fungi</taxon>
        <taxon>Dikarya</taxon>
        <taxon>Ascomycota</taxon>
        <taxon>Pezizomycotina</taxon>
        <taxon>Dothideomycetes</taxon>
        <taxon>Pleosporomycetidae</taxon>
        <taxon>Pleosporales</taxon>
        <taxon>Pleosporineae</taxon>
        <taxon>Pleosporaceae</taxon>
        <taxon>Bipolaris</taxon>
    </lineage>
</organism>
<dbReference type="OrthoDB" id="3695135at2759"/>
<feature type="region of interest" description="Disordered" evidence="1">
    <location>
        <begin position="515"/>
        <end position="683"/>
    </location>
</feature>
<proteinExistence type="predicted"/>
<feature type="compositionally biased region" description="Acidic residues" evidence="1">
    <location>
        <begin position="526"/>
        <end position="550"/>
    </location>
</feature>
<protein>
    <recommendedName>
        <fullName evidence="4">UBA domain-containing protein</fullName>
    </recommendedName>
</protein>
<sequence length="683" mass="76397">MAPKKRPLPFKPVSAGKANFEGQRAAIRQNVEIFKTKEDHHRRIFKYLVAELYARSERQGDDEITAEQHDIVERLRSNASDFNLLYGGDSDFENGSEEMVDAEEEAYLISQRDEVIQQVLEQLDKPIVMRVDVESSSSPETIILEEPEILDTTESFEAQYTDDEMGIICGLADLTGASYHRAEQCLSATHWDLELALSYLEEDRLASSTGGLTNDQSDAFIKFIQDRPVQHVSVGSSDGAKRRALGPQESVNLIAALRIKLQHAKEQIAAGYPQNEEFERAGSKIRVEEVIGETDSGLSQIEAAYTAPANKLDTTKKRKPRMRKGLSHSGQPLWLDAADNVISCAGFQGTPYQQYLQMRRRLQIQHYGHEAIPSDDPHRGIPTRERCPPPFVQEVSDDEGDDNAVFFEEEDPTDDIQAIIDVILAQEAKEAQEVVKKVKAATVNDISGTGDEVDSVIGDEADSVIRSLEGDTRVNSPVSGDEGQDELTITPALRDLSQPKKLYMRVRFNLGGGVEVAPGEVSNEAAETEELEQEGQLEEEGQVEETEQVEETAKGEEIEQVEEEEEGERGKRGMGPERERTADEIEKRRKLFVSEEEDAWDGTFSDEELDLDEGMDEEEEEEEEEGESAGDTEIGMDDEKESEVERGREEYQGEGQGAEKKENEGEVGKEKEDQGRVDELMMI</sequence>
<evidence type="ECO:0008006" key="4">
    <source>
        <dbReference type="Google" id="ProtNLM"/>
    </source>
</evidence>
<keyword evidence="3" id="KW-1185">Reference proteome</keyword>
<evidence type="ECO:0000313" key="2">
    <source>
        <dbReference type="EMBL" id="EUC38683.1"/>
    </source>
</evidence>
<feature type="compositionally biased region" description="Basic and acidic residues" evidence="1">
    <location>
        <begin position="643"/>
        <end position="683"/>
    </location>
</feature>
<dbReference type="EMBL" id="KI964541">
    <property type="protein sequence ID" value="EUC38683.1"/>
    <property type="molecule type" value="Genomic_DNA"/>
</dbReference>
<evidence type="ECO:0000313" key="3">
    <source>
        <dbReference type="Proteomes" id="UP000053841"/>
    </source>
</evidence>
<feature type="compositionally biased region" description="Acidic residues" evidence="1">
    <location>
        <begin position="558"/>
        <end position="567"/>
    </location>
</feature>
<dbReference type="HOGENOM" id="CLU_402760_0_0_1"/>